<dbReference type="EMBL" id="PYIX02000017">
    <property type="protein sequence ID" value="RFC83460.1"/>
    <property type="molecule type" value="Genomic_DNA"/>
</dbReference>
<reference evidence="3" key="4">
    <citation type="submission" date="2024-09" db="EMBL/GenBank/DDBJ databases">
        <authorList>
            <person name="Sun Q."/>
            <person name="Mori K."/>
        </authorList>
    </citation>
    <scope>NUCLEOTIDE SEQUENCE</scope>
    <source>
        <strain evidence="3">KCTC 62575</strain>
    </source>
</reference>
<dbReference type="RefSeq" id="WP_107008487.1">
    <property type="nucleotide sequence ID" value="NZ_JBHRSF010000170.1"/>
</dbReference>
<evidence type="ECO:0000313" key="5">
    <source>
        <dbReference type="Proteomes" id="UP000240957"/>
    </source>
</evidence>
<keyword evidence="1" id="KW-0732">Signal</keyword>
<dbReference type="SUPFAM" id="SSF53474">
    <property type="entry name" value="alpha/beta-Hydrolases"/>
    <property type="match status" value="1"/>
</dbReference>
<dbReference type="Proteomes" id="UP000240957">
    <property type="component" value="Unassembled WGS sequence"/>
</dbReference>
<dbReference type="PANTHER" id="PTHR43194">
    <property type="entry name" value="HYDROLASE ALPHA/BETA FOLD FAMILY"/>
    <property type="match status" value="1"/>
</dbReference>
<reference evidence="4 5" key="2">
    <citation type="submission" date="2018-08" db="EMBL/GenBank/DDBJ databases">
        <title>The draft genome of Acinetobacter sichuanensis strain WCHAc060041.</title>
        <authorList>
            <person name="Qin J."/>
            <person name="Feng Y."/>
            <person name="Zong Z."/>
        </authorList>
    </citation>
    <scope>NUCLEOTIDE SEQUENCE [LARGE SCALE GENOMIC DNA]</scope>
    <source>
        <strain evidence="4 5">WCHAc060041</strain>
    </source>
</reference>
<proteinExistence type="predicted"/>
<reference evidence="6" key="3">
    <citation type="journal article" date="2019" name="Int. J. Syst. Evol. Microbiol.">
        <title>The Global Catalogue of Microorganisms (GCM) 10K type strain sequencing project: providing services to taxonomists for standard genome sequencing and annotation.</title>
        <authorList>
            <consortium name="The Broad Institute Genomics Platform"/>
            <consortium name="The Broad Institute Genome Sequencing Center for Infectious Disease"/>
            <person name="Wu L."/>
            <person name="Ma J."/>
        </authorList>
    </citation>
    <scope>NUCLEOTIDE SEQUENCE [LARGE SCALE GENOMIC DNA]</scope>
    <source>
        <strain evidence="6">KCTC 62575</strain>
    </source>
</reference>
<evidence type="ECO:0000256" key="1">
    <source>
        <dbReference type="SAM" id="SignalP"/>
    </source>
</evidence>
<dbReference type="PROSITE" id="PS51257">
    <property type="entry name" value="PROKAR_LIPOPROTEIN"/>
    <property type="match status" value="1"/>
</dbReference>
<dbReference type="EMBL" id="JBHRSF010000170">
    <property type="protein sequence ID" value="MFC2998194.1"/>
    <property type="molecule type" value="Genomic_DNA"/>
</dbReference>
<keyword evidence="4" id="KW-0378">Hydrolase</keyword>
<organism evidence="4 5">
    <name type="scientific">Acinetobacter sichuanensis</name>
    <dbReference type="NCBI Taxonomy" id="2136183"/>
    <lineage>
        <taxon>Bacteria</taxon>
        <taxon>Pseudomonadati</taxon>
        <taxon>Pseudomonadota</taxon>
        <taxon>Gammaproteobacteria</taxon>
        <taxon>Moraxellales</taxon>
        <taxon>Moraxellaceae</taxon>
        <taxon>Acinetobacter</taxon>
    </lineage>
</organism>
<dbReference type="Proteomes" id="UP001595455">
    <property type="component" value="Unassembled WGS sequence"/>
</dbReference>
<dbReference type="PANTHER" id="PTHR43194:SF4">
    <property type="entry name" value="AB HYDROLASE-1 DOMAIN-CONTAINING PROTEIN"/>
    <property type="match status" value="1"/>
</dbReference>
<comment type="caution">
    <text evidence="4">The sequence shown here is derived from an EMBL/GenBank/DDBJ whole genome shotgun (WGS) entry which is preliminary data.</text>
</comment>
<accession>A0A371YPP9</accession>
<dbReference type="InterPro" id="IPR050228">
    <property type="entry name" value="Carboxylesterase_BioH"/>
</dbReference>
<feature type="signal peptide" evidence="1">
    <location>
        <begin position="1"/>
        <end position="24"/>
    </location>
</feature>
<dbReference type="OrthoDB" id="7820973at2"/>
<keyword evidence="6" id="KW-1185">Reference proteome</keyword>
<dbReference type="InterPro" id="IPR000073">
    <property type="entry name" value="AB_hydrolase_1"/>
</dbReference>
<dbReference type="AlphaFoldDB" id="A0A371YPP9"/>
<dbReference type="Pfam" id="PF12697">
    <property type="entry name" value="Abhydrolase_6"/>
    <property type="match status" value="1"/>
</dbReference>
<sequence length="367" mass="40663">MNKRLNARFRNSLLLIGIALTISACSTTPHQSSALSIAQQGNFSAGGKVIQSAGQFDDQQLFNPQGQTLHGDHASVFYQIPEHARAYPLVFLHGAGQSAKTWGTTPDGRDGFQTLFLRQHFPVYVVDQPRRGQAGQSTVSAEVPATTNDQAWFNMFRLGKYPNFFKGVQFSQEPTALNQYFRQMTPNTGAYDEQMISDAMVEVLKKSGDAVLITHSQGGGPGWWTAIKSNQVKGIVAYEPGSGFVFPENELPEPMPSATGILSAMPINMVDFQKLTKIPIIIYYGDNIPTEKNGYIGQQNAGQDNWRVRLKMAQLWVDKINQYGGKAQLVHLPDLGIYGNTHFPFSDLNNQQIAELLSQWLHKNKLG</sequence>
<evidence type="ECO:0000313" key="3">
    <source>
        <dbReference type="EMBL" id="MFC2998194.1"/>
    </source>
</evidence>
<evidence type="ECO:0000313" key="6">
    <source>
        <dbReference type="Proteomes" id="UP001595455"/>
    </source>
</evidence>
<dbReference type="InterPro" id="IPR029058">
    <property type="entry name" value="AB_hydrolase_fold"/>
</dbReference>
<feature type="chain" id="PRO_5017034855" evidence="1">
    <location>
        <begin position="25"/>
        <end position="367"/>
    </location>
</feature>
<protein>
    <submittedName>
        <fullName evidence="4">Alpha/beta fold hydrolase</fullName>
    </submittedName>
</protein>
<dbReference type="CDD" id="cd12810">
    <property type="entry name" value="Esterase_713_like-3"/>
    <property type="match status" value="1"/>
</dbReference>
<dbReference type="GO" id="GO:0016787">
    <property type="term" value="F:hydrolase activity"/>
    <property type="evidence" value="ECO:0007669"/>
    <property type="project" value="UniProtKB-KW"/>
</dbReference>
<evidence type="ECO:0000259" key="2">
    <source>
        <dbReference type="Pfam" id="PF12697"/>
    </source>
</evidence>
<evidence type="ECO:0000313" key="4">
    <source>
        <dbReference type="EMBL" id="RFC83460.1"/>
    </source>
</evidence>
<dbReference type="Gene3D" id="3.40.50.1820">
    <property type="entry name" value="alpha/beta hydrolase"/>
    <property type="match status" value="1"/>
</dbReference>
<feature type="domain" description="AB hydrolase-1" evidence="2">
    <location>
        <begin position="89"/>
        <end position="255"/>
    </location>
</feature>
<name>A0A371YPP9_9GAMM</name>
<gene>
    <name evidence="3" type="ORF">ACFODO_23675</name>
    <name evidence="4" type="ORF">C9E89_011490</name>
</gene>
<reference evidence="3" key="1">
    <citation type="journal article" date="2014" name="Int. J. Syst. Evol. Microbiol.">
        <title>Complete genome of a new Firmicutes species belonging to the dominant human colonic microbiota ('Ruminococcus bicirculans') reveals two chromosomes and a selective capacity to utilize plant glucans.</title>
        <authorList>
            <consortium name="NISC Comparative Sequencing Program"/>
            <person name="Wegmann U."/>
            <person name="Louis P."/>
            <person name="Goesmann A."/>
            <person name="Henrissat B."/>
            <person name="Duncan S.H."/>
            <person name="Flint H.J."/>
        </authorList>
    </citation>
    <scope>NUCLEOTIDE SEQUENCE</scope>
    <source>
        <strain evidence="3">KCTC 62575</strain>
    </source>
</reference>